<feature type="region of interest" description="Disordered" evidence="1">
    <location>
        <begin position="79"/>
        <end position="125"/>
    </location>
</feature>
<dbReference type="AlphaFoldDB" id="A0AAW1V8K3"/>
<dbReference type="EMBL" id="JARQZJ010000132">
    <property type="protein sequence ID" value="KAK9892032.1"/>
    <property type="molecule type" value="Genomic_DNA"/>
</dbReference>
<feature type="compositionally biased region" description="Polar residues" evidence="1">
    <location>
        <begin position="82"/>
        <end position="101"/>
    </location>
</feature>
<organism evidence="2 3">
    <name type="scientific">Henosepilachna vigintioctopunctata</name>
    <dbReference type="NCBI Taxonomy" id="420089"/>
    <lineage>
        <taxon>Eukaryota</taxon>
        <taxon>Metazoa</taxon>
        <taxon>Ecdysozoa</taxon>
        <taxon>Arthropoda</taxon>
        <taxon>Hexapoda</taxon>
        <taxon>Insecta</taxon>
        <taxon>Pterygota</taxon>
        <taxon>Neoptera</taxon>
        <taxon>Endopterygota</taxon>
        <taxon>Coleoptera</taxon>
        <taxon>Polyphaga</taxon>
        <taxon>Cucujiformia</taxon>
        <taxon>Coccinelloidea</taxon>
        <taxon>Coccinellidae</taxon>
        <taxon>Epilachninae</taxon>
        <taxon>Epilachnini</taxon>
        <taxon>Henosepilachna</taxon>
    </lineage>
</organism>
<comment type="caution">
    <text evidence="2">The sequence shown here is derived from an EMBL/GenBank/DDBJ whole genome shotgun (WGS) entry which is preliminary data.</text>
</comment>
<accession>A0AAW1V8K3</accession>
<evidence type="ECO:0000313" key="2">
    <source>
        <dbReference type="EMBL" id="KAK9892032.1"/>
    </source>
</evidence>
<keyword evidence="3" id="KW-1185">Reference proteome</keyword>
<feature type="non-terminal residue" evidence="2">
    <location>
        <position position="140"/>
    </location>
</feature>
<evidence type="ECO:0000313" key="3">
    <source>
        <dbReference type="Proteomes" id="UP001431783"/>
    </source>
</evidence>
<protein>
    <submittedName>
        <fullName evidence="2">Uncharacterized protein</fullName>
    </submittedName>
</protein>
<name>A0AAW1V8K3_9CUCU</name>
<dbReference type="Proteomes" id="UP001431783">
    <property type="component" value="Unassembled WGS sequence"/>
</dbReference>
<gene>
    <name evidence="2" type="ORF">WA026_018219</name>
</gene>
<sequence>MEEAIKKADKIKENFEFLTAQGYNVSEFIQKQRGKCTDKLVKKDSKTSQKKNRKVTIPLTRCLKPESNEIQTPKKTVKIATSEPQDTKIATGNKFESLSTEEQMETAEEINKQEEPINQNRKQGNKTFKLFTCSAADKGM</sequence>
<reference evidence="2 3" key="1">
    <citation type="submission" date="2023-03" db="EMBL/GenBank/DDBJ databases">
        <title>Genome insight into feeding habits of ladybird beetles.</title>
        <authorList>
            <person name="Li H.-S."/>
            <person name="Huang Y.-H."/>
            <person name="Pang H."/>
        </authorList>
    </citation>
    <scope>NUCLEOTIDE SEQUENCE [LARGE SCALE GENOMIC DNA]</scope>
    <source>
        <strain evidence="2">SYSU_2023b</strain>
        <tissue evidence="2">Whole body</tissue>
    </source>
</reference>
<feature type="compositionally biased region" description="Polar residues" evidence="1">
    <location>
        <begin position="116"/>
        <end position="125"/>
    </location>
</feature>
<proteinExistence type="predicted"/>
<evidence type="ECO:0000256" key="1">
    <source>
        <dbReference type="SAM" id="MobiDB-lite"/>
    </source>
</evidence>